<dbReference type="Pfam" id="PF00107">
    <property type="entry name" value="ADH_zinc_N"/>
    <property type="match status" value="1"/>
</dbReference>
<organism evidence="4 5">
    <name type="scientific">Oceanibaculum indicum</name>
    <dbReference type="NCBI Taxonomy" id="526216"/>
    <lineage>
        <taxon>Bacteria</taxon>
        <taxon>Pseudomonadati</taxon>
        <taxon>Pseudomonadota</taxon>
        <taxon>Alphaproteobacteria</taxon>
        <taxon>Rhodospirillales</taxon>
        <taxon>Oceanibaculaceae</taxon>
        <taxon>Oceanibaculum</taxon>
    </lineage>
</organism>
<evidence type="ECO:0000256" key="1">
    <source>
        <dbReference type="ARBA" id="ARBA00022857"/>
    </source>
</evidence>
<name>A0A420WHA2_9PROT</name>
<dbReference type="AlphaFoldDB" id="A0A420WHA2"/>
<dbReference type="InterPro" id="IPR011032">
    <property type="entry name" value="GroES-like_sf"/>
</dbReference>
<dbReference type="OrthoDB" id="9780520at2"/>
<keyword evidence="1" id="KW-0521">NADP</keyword>
<evidence type="ECO:0000256" key="2">
    <source>
        <dbReference type="ARBA" id="ARBA00023002"/>
    </source>
</evidence>
<dbReference type="EMBL" id="RBIG01000002">
    <property type="protein sequence ID" value="RKQ70373.1"/>
    <property type="molecule type" value="Genomic_DNA"/>
</dbReference>
<dbReference type="GO" id="GO:0070402">
    <property type="term" value="F:NADPH binding"/>
    <property type="evidence" value="ECO:0007669"/>
    <property type="project" value="TreeGrafter"/>
</dbReference>
<dbReference type="Pfam" id="PF08240">
    <property type="entry name" value="ADH_N"/>
    <property type="match status" value="1"/>
</dbReference>
<dbReference type="SUPFAM" id="SSF51735">
    <property type="entry name" value="NAD(P)-binding Rossmann-fold domains"/>
    <property type="match status" value="1"/>
</dbReference>
<accession>A0A420WHA2</accession>
<dbReference type="PANTHER" id="PTHR48106">
    <property type="entry name" value="QUINONE OXIDOREDUCTASE PIG3-RELATED"/>
    <property type="match status" value="1"/>
</dbReference>
<dbReference type="InterPro" id="IPR013149">
    <property type="entry name" value="ADH-like_C"/>
</dbReference>
<dbReference type="InterPro" id="IPR020843">
    <property type="entry name" value="ER"/>
</dbReference>
<evidence type="ECO:0000259" key="3">
    <source>
        <dbReference type="SMART" id="SM00829"/>
    </source>
</evidence>
<gene>
    <name evidence="4" type="ORF">BCL74_2319</name>
</gene>
<dbReference type="PANTHER" id="PTHR48106:SF8">
    <property type="entry name" value="OS02G0805600 PROTEIN"/>
    <property type="match status" value="1"/>
</dbReference>
<sequence>MALPEMMRAIEIAQPGGPEVLRPAKRPLPKPGPGEVLIKVEAAGVNRPDVQQRSGNYNPPPGTTDIPGLEVAGTIVEVGESDPAAELEGLYPNPLNWKTGDKVCALVAGGGYAEYCVAPALQCLPVPDGYSMVEAAALPETYFTVWTNVFDRGRLKPGEVFLVHGGSSGIGTTAIQLAKQFEARVFATAGSDEKCRVCEELGAERGINYKSEDFAKILKDTCGGADLILDMVGAPYLERNLDALRTEGRLVIIAVLGGAKAELFIPTLMMKRLTVTASTLRPRSVMQKALIGRDLYREVWPLLAKRTLRPLIHETMKLEDAAKAHALMESSTHIGKIMLEI</sequence>
<protein>
    <submittedName>
        <fullName evidence="4">Putative PIG3 family NAD(P)H quinone oxidoreductase</fullName>
    </submittedName>
</protein>
<proteinExistence type="predicted"/>
<dbReference type="InterPro" id="IPR014189">
    <property type="entry name" value="Quinone_OxRdtase_PIG3"/>
</dbReference>
<dbReference type="NCBIfam" id="TIGR02824">
    <property type="entry name" value="quinone_pig3"/>
    <property type="match status" value="1"/>
</dbReference>
<dbReference type="Proteomes" id="UP000277424">
    <property type="component" value="Unassembled WGS sequence"/>
</dbReference>
<dbReference type="RefSeq" id="WP_121220126.1">
    <property type="nucleotide sequence ID" value="NZ_RBIG01000002.1"/>
</dbReference>
<comment type="caution">
    <text evidence="4">The sequence shown here is derived from an EMBL/GenBank/DDBJ whole genome shotgun (WGS) entry which is preliminary data.</text>
</comment>
<dbReference type="Gene3D" id="3.90.180.10">
    <property type="entry name" value="Medium-chain alcohol dehydrogenases, catalytic domain"/>
    <property type="match status" value="1"/>
</dbReference>
<keyword evidence="2" id="KW-0560">Oxidoreductase</keyword>
<dbReference type="InterPro" id="IPR013154">
    <property type="entry name" value="ADH-like_N"/>
</dbReference>
<dbReference type="GO" id="GO:0016651">
    <property type="term" value="F:oxidoreductase activity, acting on NAD(P)H"/>
    <property type="evidence" value="ECO:0007669"/>
    <property type="project" value="TreeGrafter"/>
</dbReference>
<feature type="domain" description="Enoyl reductase (ER)" evidence="3">
    <location>
        <begin position="16"/>
        <end position="339"/>
    </location>
</feature>
<dbReference type="Gene3D" id="3.40.50.720">
    <property type="entry name" value="NAD(P)-binding Rossmann-like Domain"/>
    <property type="match status" value="1"/>
</dbReference>
<dbReference type="CDD" id="cd05276">
    <property type="entry name" value="p53_inducible_oxidoreductase"/>
    <property type="match status" value="1"/>
</dbReference>
<dbReference type="SMART" id="SM00829">
    <property type="entry name" value="PKS_ER"/>
    <property type="match status" value="1"/>
</dbReference>
<dbReference type="InterPro" id="IPR036291">
    <property type="entry name" value="NAD(P)-bd_dom_sf"/>
</dbReference>
<evidence type="ECO:0000313" key="4">
    <source>
        <dbReference type="EMBL" id="RKQ70373.1"/>
    </source>
</evidence>
<evidence type="ECO:0000313" key="5">
    <source>
        <dbReference type="Proteomes" id="UP000277424"/>
    </source>
</evidence>
<reference evidence="4 5" key="1">
    <citation type="submission" date="2018-10" db="EMBL/GenBank/DDBJ databases">
        <title>Comparative analysis of microorganisms from saline springs in Andes Mountain Range, Colombia.</title>
        <authorList>
            <person name="Rubin E."/>
        </authorList>
    </citation>
    <scope>NUCLEOTIDE SEQUENCE [LARGE SCALE GENOMIC DNA]</scope>
    <source>
        <strain evidence="4 5">USBA 36</strain>
    </source>
</reference>
<dbReference type="SUPFAM" id="SSF50129">
    <property type="entry name" value="GroES-like"/>
    <property type="match status" value="1"/>
</dbReference>